<dbReference type="Pfam" id="PF11387">
    <property type="entry name" value="DUF2795"/>
    <property type="match status" value="1"/>
</dbReference>
<feature type="region of interest" description="Disordered" evidence="1">
    <location>
        <begin position="46"/>
        <end position="70"/>
    </location>
</feature>
<dbReference type="RefSeq" id="WP_093356767.1">
    <property type="nucleotide sequence ID" value="NZ_FNVB01000003.1"/>
</dbReference>
<dbReference type="EMBL" id="FNVB01000003">
    <property type="protein sequence ID" value="SEG47291.1"/>
    <property type="molecule type" value="Genomic_DNA"/>
</dbReference>
<dbReference type="AlphaFoldDB" id="A0A1H6AFM5"/>
<protein>
    <recommendedName>
        <fullName evidence="6">DUF2795 domain-containing protein</fullName>
    </recommendedName>
</protein>
<evidence type="ECO:0000256" key="1">
    <source>
        <dbReference type="SAM" id="MobiDB-lite"/>
    </source>
</evidence>
<accession>A0A1H6AFM5</accession>
<gene>
    <name evidence="2" type="ORF">SAMN02982929_02296</name>
    <name evidence="3" type="ORF">SAMN05216506_112130</name>
</gene>
<name>A0A1H6AFM5_9PSEU</name>
<dbReference type="SMR" id="A0A1H6AFM5"/>
<evidence type="ECO:0008006" key="6">
    <source>
        <dbReference type="Google" id="ProtNLM"/>
    </source>
</evidence>
<keyword evidence="4" id="KW-1185">Reference proteome</keyword>
<sequence length="70" mass="7662">MTKADDRRVRKALQGADFPASKEELVEYARERGTGARTLLALRGIPEGTYEDSDEVERAVPQNPEAGSAD</sequence>
<evidence type="ECO:0000313" key="3">
    <source>
        <dbReference type="EMBL" id="SFE56090.1"/>
    </source>
</evidence>
<reference evidence="4 5" key="2">
    <citation type="submission" date="2016-10" db="EMBL/GenBank/DDBJ databases">
        <authorList>
            <person name="Varghese N."/>
            <person name="Submissions S."/>
        </authorList>
    </citation>
    <scope>NUCLEOTIDE SEQUENCE [LARGE SCALE GENOMIC DNA]</scope>
    <source>
        <strain evidence="5">ATCC 20501</strain>
        <strain evidence="3 4">CGMCC 4.3529</strain>
    </source>
</reference>
<dbReference type="InterPro" id="IPR021527">
    <property type="entry name" value="DUF2795"/>
</dbReference>
<dbReference type="Proteomes" id="UP000236729">
    <property type="component" value="Unassembled WGS sequence"/>
</dbReference>
<reference evidence="2" key="1">
    <citation type="submission" date="2016-10" db="EMBL/GenBank/DDBJ databases">
        <authorList>
            <person name="de Groot N.N."/>
        </authorList>
    </citation>
    <scope>NUCLEOTIDE SEQUENCE [LARGE SCALE GENOMIC DNA]</scope>
    <source>
        <strain evidence="2">ATCC 20501</strain>
    </source>
</reference>
<proteinExistence type="predicted"/>
<evidence type="ECO:0000313" key="2">
    <source>
        <dbReference type="EMBL" id="SEG47291.1"/>
    </source>
</evidence>
<dbReference type="Proteomes" id="UP000199690">
    <property type="component" value="Unassembled WGS sequence"/>
</dbReference>
<evidence type="ECO:0000313" key="5">
    <source>
        <dbReference type="Proteomes" id="UP000236729"/>
    </source>
</evidence>
<dbReference type="EMBL" id="FOME01000012">
    <property type="protein sequence ID" value="SFE56090.1"/>
    <property type="molecule type" value="Genomic_DNA"/>
</dbReference>
<accession>A0A1I2BLJ4</accession>
<evidence type="ECO:0000313" key="4">
    <source>
        <dbReference type="Proteomes" id="UP000199690"/>
    </source>
</evidence>
<organism evidence="2 5">
    <name type="scientific">Saccharopolyspora kobensis</name>
    <dbReference type="NCBI Taxonomy" id="146035"/>
    <lineage>
        <taxon>Bacteria</taxon>
        <taxon>Bacillati</taxon>
        <taxon>Actinomycetota</taxon>
        <taxon>Actinomycetes</taxon>
        <taxon>Pseudonocardiales</taxon>
        <taxon>Pseudonocardiaceae</taxon>
        <taxon>Saccharopolyspora</taxon>
    </lineage>
</organism>